<feature type="transmembrane region" description="Helical" evidence="1">
    <location>
        <begin position="76"/>
        <end position="97"/>
    </location>
</feature>
<dbReference type="EMBL" id="JAAZON010000326">
    <property type="protein sequence ID" value="NMC62986.1"/>
    <property type="molecule type" value="Genomic_DNA"/>
</dbReference>
<dbReference type="GO" id="GO:0009306">
    <property type="term" value="P:protein secretion"/>
    <property type="evidence" value="ECO:0007669"/>
    <property type="project" value="InterPro"/>
</dbReference>
<comment type="caution">
    <text evidence="2">The sequence shown here is derived from an EMBL/GenBank/DDBJ whole genome shotgun (WGS) entry which is preliminary data.</text>
</comment>
<feature type="transmembrane region" description="Helical" evidence="1">
    <location>
        <begin position="173"/>
        <end position="195"/>
    </location>
</feature>
<dbReference type="GO" id="GO:0005886">
    <property type="term" value="C:plasma membrane"/>
    <property type="evidence" value="ECO:0007669"/>
    <property type="project" value="TreeGrafter"/>
</dbReference>
<feature type="transmembrane region" description="Helical" evidence="1">
    <location>
        <begin position="130"/>
        <end position="149"/>
    </location>
</feature>
<name>A0A7X9FRV6_9DELT</name>
<sequence length="255" mass="28725">MSDEKPFEPSPRKLREARKKGQVFRSPLLNTAILFCFLSIILIFSINISWLRFKILLEYLLIKGFTNPALSFRESAILILELLFPTLLALGLAGFILEITQVGTGWSPMAGAGLKVSEGTKRIVNGFARIHHVALKATCLMFLLIYLVWENFPSAQFISLDSQSVVLAACQKLLIAIWAPICAALLLMGVIEFVFKRKKFLSDLSMSLEELRQELREDEGDPHIKAARQQIARSMAYDELVSQVRTSRVLVVERA</sequence>
<evidence type="ECO:0000256" key="1">
    <source>
        <dbReference type="SAM" id="Phobius"/>
    </source>
</evidence>
<keyword evidence="1" id="KW-0812">Transmembrane</keyword>
<protein>
    <submittedName>
        <fullName evidence="2">EscU/YscU/HrcU family type III secretion system export apparatus switch protein</fullName>
    </submittedName>
</protein>
<organism evidence="2 3">
    <name type="scientific">SAR324 cluster bacterium</name>
    <dbReference type="NCBI Taxonomy" id="2024889"/>
    <lineage>
        <taxon>Bacteria</taxon>
        <taxon>Deltaproteobacteria</taxon>
        <taxon>SAR324 cluster</taxon>
    </lineage>
</organism>
<dbReference type="InterPro" id="IPR006135">
    <property type="entry name" value="T3SS_substrate_exporter"/>
</dbReference>
<keyword evidence="1" id="KW-0472">Membrane</keyword>
<gene>
    <name evidence="2" type="ORF">GYA55_07435</name>
</gene>
<evidence type="ECO:0000313" key="3">
    <source>
        <dbReference type="Proteomes" id="UP000524246"/>
    </source>
</evidence>
<accession>A0A7X9FRV6</accession>
<proteinExistence type="predicted"/>
<dbReference type="PANTHER" id="PTHR30531">
    <property type="entry name" value="FLAGELLAR BIOSYNTHETIC PROTEIN FLHB"/>
    <property type="match status" value="1"/>
</dbReference>
<dbReference type="Proteomes" id="UP000524246">
    <property type="component" value="Unassembled WGS sequence"/>
</dbReference>
<reference evidence="2 3" key="1">
    <citation type="journal article" date="2020" name="Biotechnol. Biofuels">
        <title>New insights from the biogas microbiome by comprehensive genome-resolved metagenomics of nearly 1600 species originating from multiple anaerobic digesters.</title>
        <authorList>
            <person name="Campanaro S."/>
            <person name="Treu L."/>
            <person name="Rodriguez-R L.M."/>
            <person name="Kovalovszki A."/>
            <person name="Ziels R.M."/>
            <person name="Maus I."/>
            <person name="Zhu X."/>
            <person name="Kougias P.G."/>
            <person name="Basile A."/>
            <person name="Luo G."/>
            <person name="Schluter A."/>
            <person name="Konstantinidis K.T."/>
            <person name="Angelidaki I."/>
        </authorList>
    </citation>
    <scope>NUCLEOTIDE SEQUENCE [LARGE SCALE GENOMIC DNA]</scope>
    <source>
        <strain evidence="2">AS27yjCOA_65</strain>
    </source>
</reference>
<evidence type="ECO:0000313" key="2">
    <source>
        <dbReference type="EMBL" id="NMC62986.1"/>
    </source>
</evidence>
<dbReference type="AlphaFoldDB" id="A0A7X9FRV6"/>
<dbReference type="Pfam" id="PF01312">
    <property type="entry name" value="Bac_export_2"/>
    <property type="match status" value="1"/>
</dbReference>
<dbReference type="PANTHER" id="PTHR30531:SF12">
    <property type="entry name" value="FLAGELLAR BIOSYNTHETIC PROTEIN FLHB"/>
    <property type="match status" value="1"/>
</dbReference>
<dbReference type="PRINTS" id="PR00950">
    <property type="entry name" value="TYPE3IMSPROT"/>
</dbReference>
<feature type="transmembrane region" description="Helical" evidence="1">
    <location>
        <begin position="28"/>
        <end position="51"/>
    </location>
</feature>
<dbReference type="Gene3D" id="6.10.250.2080">
    <property type="match status" value="1"/>
</dbReference>
<keyword evidence="1" id="KW-1133">Transmembrane helix</keyword>